<organism evidence="7 8">
    <name type="scientific">Amphibalanus amphitrite</name>
    <name type="common">Striped barnacle</name>
    <name type="synonym">Balanus amphitrite</name>
    <dbReference type="NCBI Taxonomy" id="1232801"/>
    <lineage>
        <taxon>Eukaryota</taxon>
        <taxon>Metazoa</taxon>
        <taxon>Ecdysozoa</taxon>
        <taxon>Arthropoda</taxon>
        <taxon>Crustacea</taxon>
        <taxon>Multicrustacea</taxon>
        <taxon>Cirripedia</taxon>
        <taxon>Thoracica</taxon>
        <taxon>Thoracicalcarea</taxon>
        <taxon>Balanomorpha</taxon>
        <taxon>Balanoidea</taxon>
        <taxon>Balanidae</taxon>
        <taxon>Amphibalaninae</taxon>
        <taxon>Amphibalanus</taxon>
    </lineage>
</organism>
<keyword evidence="5" id="KW-0325">Glycoprotein</keyword>
<evidence type="ECO:0000259" key="6">
    <source>
        <dbReference type="PROSITE" id="PS50940"/>
    </source>
</evidence>
<comment type="caution">
    <text evidence="7">The sequence shown here is derived from an EMBL/GenBank/DDBJ whole genome shotgun (WGS) entry which is preliminary data.</text>
</comment>
<proteinExistence type="predicted"/>
<name>A0A6A4VMD9_AMPAM</name>
<dbReference type="Gene3D" id="2.170.140.10">
    <property type="entry name" value="Chitin binding domain"/>
    <property type="match status" value="2"/>
</dbReference>
<dbReference type="PANTHER" id="PTHR23301">
    <property type="entry name" value="CHITIN BINDING PERITROPHIN-A"/>
    <property type="match status" value="1"/>
</dbReference>
<dbReference type="OrthoDB" id="6358068at2759"/>
<dbReference type="Proteomes" id="UP000440578">
    <property type="component" value="Unassembled WGS sequence"/>
</dbReference>
<evidence type="ECO:0000256" key="5">
    <source>
        <dbReference type="ARBA" id="ARBA00023180"/>
    </source>
</evidence>
<dbReference type="InterPro" id="IPR002557">
    <property type="entry name" value="Chitin-bd_dom"/>
</dbReference>
<keyword evidence="1" id="KW-0147">Chitin-binding</keyword>
<evidence type="ECO:0000256" key="3">
    <source>
        <dbReference type="ARBA" id="ARBA00022737"/>
    </source>
</evidence>
<dbReference type="PANTHER" id="PTHR23301:SF0">
    <property type="entry name" value="CHITIN-BINDING TYPE-2 DOMAIN-CONTAINING PROTEIN-RELATED"/>
    <property type="match status" value="1"/>
</dbReference>
<dbReference type="SUPFAM" id="SSF57625">
    <property type="entry name" value="Invertebrate chitin-binding proteins"/>
    <property type="match status" value="2"/>
</dbReference>
<accession>A0A6A4VMD9</accession>
<dbReference type="SMART" id="SM00494">
    <property type="entry name" value="ChtBD2"/>
    <property type="match status" value="3"/>
</dbReference>
<feature type="domain" description="Chitin-binding type-2" evidence="6">
    <location>
        <begin position="11"/>
        <end position="71"/>
    </location>
</feature>
<evidence type="ECO:0000313" key="7">
    <source>
        <dbReference type="EMBL" id="KAF0290441.1"/>
    </source>
</evidence>
<evidence type="ECO:0000313" key="8">
    <source>
        <dbReference type="Proteomes" id="UP000440578"/>
    </source>
</evidence>
<evidence type="ECO:0000256" key="4">
    <source>
        <dbReference type="ARBA" id="ARBA00023157"/>
    </source>
</evidence>
<protein>
    <submittedName>
        <fullName evidence="7">Protein obstructor-E</fullName>
    </submittedName>
</protein>
<sequence length="215" mass="23487">MRRLVSQDVARPSCDDPEVEAAYEDPSGCDKYFLCSNGTLTEEVCENGLLFSGRGAVHEHCDYHWNVDCGERPFELTPARDGACPYSFGIFPSGEGCADYSIKCAFGEAEPDLCEEGLAYDDRNHACNWPDLIPECSIGDAEHLVGFSCPSQIPVGSASIRFGQFPRFATGQCDRLVTCVNYYPRLIKCPPSQSVDDNSLTCVSSELVPGCGVRK</sequence>
<keyword evidence="8" id="KW-1185">Reference proteome</keyword>
<evidence type="ECO:0000256" key="1">
    <source>
        <dbReference type="ARBA" id="ARBA00022669"/>
    </source>
</evidence>
<dbReference type="PROSITE" id="PS50940">
    <property type="entry name" value="CHIT_BIND_II"/>
    <property type="match status" value="2"/>
</dbReference>
<feature type="domain" description="Chitin-binding type-2" evidence="6">
    <location>
        <begin position="81"/>
        <end position="138"/>
    </location>
</feature>
<reference evidence="7 8" key="1">
    <citation type="submission" date="2019-07" db="EMBL/GenBank/DDBJ databases">
        <title>Draft genome assembly of a fouling barnacle, Amphibalanus amphitrite (Darwin, 1854): The first reference genome for Thecostraca.</title>
        <authorList>
            <person name="Kim W."/>
        </authorList>
    </citation>
    <scope>NUCLEOTIDE SEQUENCE [LARGE SCALE GENOMIC DNA]</scope>
    <source>
        <strain evidence="7">SNU_AA5</strain>
        <tissue evidence="7">Soma without cirri and trophi</tissue>
    </source>
</reference>
<gene>
    <name evidence="7" type="primary">obst-E_1</name>
    <name evidence="7" type="ORF">FJT64_011365</name>
</gene>
<dbReference type="GO" id="GO:0005576">
    <property type="term" value="C:extracellular region"/>
    <property type="evidence" value="ECO:0007669"/>
    <property type="project" value="InterPro"/>
</dbReference>
<dbReference type="AlphaFoldDB" id="A0A6A4VMD9"/>
<dbReference type="EMBL" id="VIIS01001956">
    <property type="protein sequence ID" value="KAF0290441.1"/>
    <property type="molecule type" value="Genomic_DNA"/>
</dbReference>
<dbReference type="Pfam" id="PF01607">
    <property type="entry name" value="CBM_14"/>
    <property type="match status" value="2"/>
</dbReference>
<keyword evidence="2" id="KW-0732">Signal</keyword>
<dbReference type="InterPro" id="IPR051940">
    <property type="entry name" value="Chitin_bind-dev_reg"/>
</dbReference>
<keyword evidence="3" id="KW-0677">Repeat</keyword>
<keyword evidence="4" id="KW-1015">Disulfide bond</keyword>
<dbReference type="InterPro" id="IPR036508">
    <property type="entry name" value="Chitin-bd_dom_sf"/>
</dbReference>
<evidence type="ECO:0000256" key="2">
    <source>
        <dbReference type="ARBA" id="ARBA00022729"/>
    </source>
</evidence>
<dbReference type="GO" id="GO:0008061">
    <property type="term" value="F:chitin binding"/>
    <property type="evidence" value="ECO:0007669"/>
    <property type="project" value="UniProtKB-KW"/>
</dbReference>